<reference evidence="2 3" key="1">
    <citation type="submission" date="2014-12" db="EMBL/GenBank/DDBJ databases">
        <title>Draft genome sequences of 29 type strains of Enterococci.</title>
        <authorList>
            <person name="Zhong Z."/>
            <person name="Sun Z."/>
            <person name="Liu W."/>
            <person name="Zhang W."/>
            <person name="Zhang H."/>
        </authorList>
    </citation>
    <scope>NUCLEOTIDE SEQUENCE [LARGE SCALE GENOMIC DNA]</scope>
    <source>
        <strain evidence="2 3">DSM 17029</strain>
    </source>
</reference>
<dbReference type="EMBL" id="JXKH01000003">
    <property type="protein sequence ID" value="OJG18901.1"/>
    <property type="molecule type" value="Genomic_DNA"/>
</dbReference>
<dbReference type="GO" id="GO:0016747">
    <property type="term" value="F:acyltransferase activity, transferring groups other than amino-acyl groups"/>
    <property type="evidence" value="ECO:0007669"/>
    <property type="project" value="InterPro"/>
</dbReference>
<sequence length="186" mass="21615">METPRLLLRPFELTTDLAAIYQIFSNQTLNKFLPWFPLETEADAVAFYQERMAPVYTSGKGYFWAICLKDSTPIGYVTVSGNDSHDLGYGLLPAYWNQGLVTEAAAYVLSILKNQYPFVTATHDRENPASGRVMQKLGLSYRYSYREQWQPKDVSVVFRLYQKDFQEVPTFSTYWEQYPDHFIETI</sequence>
<keyword evidence="3" id="KW-1185">Reference proteome</keyword>
<comment type="caution">
    <text evidence="2">The sequence shown here is derived from an EMBL/GenBank/DDBJ whole genome shotgun (WGS) entry which is preliminary data.</text>
</comment>
<proteinExistence type="predicted"/>
<evidence type="ECO:0000313" key="2">
    <source>
        <dbReference type="EMBL" id="OJG18901.1"/>
    </source>
</evidence>
<dbReference type="InterPro" id="IPR000182">
    <property type="entry name" value="GNAT_dom"/>
</dbReference>
<dbReference type="InterPro" id="IPR016181">
    <property type="entry name" value="Acyl_CoA_acyltransferase"/>
</dbReference>
<accession>A0A1L8RGI6</accession>
<name>A0A1L8RGI6_9ENTE</name>
<organism evidence="2 3">
    <name type="scientific">Enterococcus canis</name>
    <dbReference type="NCBI Taxonomy" id="214095"/>
    <lineage>
        <taxon>Bacteria</taxon>
        <taxon>Bacillati</taxon>
        <taxon>Bacillota</taxon>
        <taxon>Bacilli</taxon>
        <taxon>Lactobacillales</taxon>
        <taxon>Enterococcaceae</taxon>
        <taxon>Enterococcus</taxon>
    </lineage>
</organism>
<dbReference type="InterPro" id="IPR051531">
    <property type="entry name" value="N-acetyltransferase"/>
</dbReference>
<dbReference type="PANTHER" id="PTHR43792:SF1">
    <property type="entry name" value="N-ACETYLTRANSFERASE DOMAIN-CONTAINING PROTEIN"/>
    <property type="match status" value="1"/>
</dbReference>
<dbReference type="Pfam" id="PF13302">
    <property type="entry name" value="Acetyltransf_3"/>
    <property type="match status" value="1"/>
</dbReference>
<dbReference type="Proteomes" id="UP000181884">
    <property type="component" value="Unassembled WGS sequence"/>
</dbReference>
<feature type="domain" description="N-acetyltransferase" evidence="1">
    <location>
        <begin position="6"/>
        <end position="161"/>
    </location>
</feature>
<gene>
    <name evidence="2" type="ORF">RU97_GL001519</name>
</gene>
<evidence type="ECO:0000259" key="1">
    <source>
        <dbReference type="PROSITE" id="PS51186"/>
    </source>
</evidence>
<protein>
    <submittedName>
        <fullName evidence="2">Acetyltransferase GNAT family</fullName>
    </submittedName>
</protein>
<keyword evidence="2" id="KW-0808">Transferase</keyword>
<dbReference type="PANTHER" id="PTHR43792">
    <property type="entry name" value="GNAT FAMILY, PUTATIVE (AFU_ORTHOLOGUE AFUA_3G00765)-RELATED-RELATED"/>
    <property type="match status" value="1"/>
</dbReference>
<dbReference type="Gene3D" id="3.40.630.30">
    <property type="match status" value="1"/>
</dbReference>
<dbReference type="PROSITE" id="PS51186">
    <property type="entry name" value="GNAT"/>
    <property type="match status" value="1"/>
</dbReference>
<dbReference type="STRING" id="214095.RU97_GL001519"/>
<dbReference type="AlphaFoldDB" id="A0A1L8RGI6"/>
<evidence type="ECO:0000313" key="3">
    <source>
        <dbReference type="Proteomes" id="UP000181884"/>
    </source>
</evidence>
<dbReference type="SUPFAM" id="SSF55729">
    <property type="entry name" value="Acyl-CoA N-acyltransferases (Nat)"/>
    <property type="match status" value="1"/>
</dbReference>